<dbReference type="STRING" id="1287681.M7SEV8"/>
<evidence type="ECO:0000256" key="2">
    <source>
        <dbReference type="ARBA" id="ARBA00022723"/>
    </source>
</evidence>
<evidence type="ECO:0000256" key="3">
    <source>
        <dbReference type="ARBA" id="ARBA00022964"/>
    </source>
</evidence>
<reference evidence="8" key="1">
    <citation type="journal article" date="2013" name="Genome Announc.">
        <title>Draft genome sequence of the grapevine dieback fungus Eutypa lata UCR-EL1.</title>
        <authorList>
            <person name="Blanco-Ulate B."/>
            <person name="Rolshausen P.E."/>
            <person name="Cantu D."/>
        </authorList>
    </citation>
    <scope>NUCLEOTIDE SEQUENCE [LARGE SCALE GENOMIC DNA]</scope>
    <source>
        <strain evidence="8">UCR-EL1</strain>
    </source>
</reference>
<dbReference type="AlphaFoldDB" id="M7SEV8"/>
<dbReference type="EMBL" id="KB706999">
    <property type="protein sequence ID" value="EMR64794.1"/>
    <property type="molecule type" value="Genomic_DNA"/>
</dbReference>
<dbReference type="GO" id="GO:0004656">
    <property type="term" value="F:procollagen-proline 4-dioxygenase activity"/>
    <property type="evidence" value="ECO:0007669"/>
    <property type="project" value="TreeGrafter"/>
</dbReference>
<proteinExistence type="predicted"/>
<dbReference type="GO" id="GO:0005506">
    <property type="term" value="F:iron ion binding"/>
    <property type="evidence" value="ECO:0007669"/>
    <property type="project" value="InterPro"/>
</dbReference>
<feature type="domain" description="Prolyl 4-hydroxylase alpha subunit" evidence="6">
    <location>
        <begin position="78"/>
        <end position="299"/>
    </location>
</feature>
<dbReference type="OrthoDB" id="420380at2759"/>
<comment type="cofactor">
    <cofactor evidence="1">
        <name>L-ascorbate</name>
        <dbReference type="ChEBI" id="CHEBI:38290"/>
    </cofactor>
</comment>
<dbReference type="HOGENOM" id="CLU_058132_0_4_1"/>
<dbReference type="GO" id="GO:0005783">
    <property type="term" value="C:endoplasmic reticulum"/>
    <property type="evidence" value="ECO:0007669"/>
    <property type="project" value="TreeGrafter"/>
</dbReference>
<keyword evidence="8" id="KW-1185">Reference proteome</keyword>
<dbReference type="PANTHER" id="PTHR10869:SF246">
    <property type="entry name" value="TRANSMEMBRANE PROLYL 4-HYDROXYLASE"/>
    <property type="match status" value="1"/>
</dbReference>
<keyword evidence="2" id="KW-0479">Metal-binding</keyword>
<organism evidence="7 8">
    <name type="scientific">Eutypa lata (strain UCR-EL1)</name>
    <name type="common">Grapevine dieback disease fungus</name>
    <name type="synonym">Eutypa armeniacae</name>
    <dbReference type="NCBI Taxonomy" id="1287681"/>
    <lineage>
        <taxon>Eukaryota</taxon>
        <taxon>Fungi</taxon>
        <taxon>Dikarya</taxon>
        <taxon>Ascomycota</taxon>
        <taxon>Pezizomycotina</taxon>
        <taxon>Sordariomycetes</taxon>
        <taxon>Xylariomycetidae</taxon>
        <taxon>Xylariales</taxon>
        <taxon>Diatrypaceae</taxon>
        <taxon>Eutypa</taxon>
    </lineage>
</organism>
<accession>M7SEV8</accession>
<dbReference type="PANTHER" id="PTHR10869">
    <property type="entry name" value="PROLYL 4-HYDROXYLASE ALPHA SUBUNIT"/>
    <property type="match status" value="1"/>
</dbReference>
<dbReference type="GO" id="GO:0031418">
    <property type="term" value="F:L-ascorbic acid binding"/>
    <property type="evidence" value="ECO:0007669"/>
    <property type="project" value="InterPro"/>
</dbReference>
<keyword evidence="5" id="KW-0408">Iron</keyword>
<dbReference type="eggNOG" id="KOG1591">
    <property type="taxonomic scope" value="Eukaryota"/>
</dbReference>
<keyword evidence="4" id="KW-0560">Oxidoreductase</keyword>
<dbReference type="InterPro" id="IPR006620">
    <property type="entry name" value="Pro_4_hyd_alph"/>
</dbReference>
<gene>
    <name evidence="7" type="ORF">UCREL1_8240</name>
</gene>
<dbReference type="SMART" id="SM00702">
    <property type="entry name" value="P4Hc"/>
    <property type="match status" value="1"/>
</dbReference>
<evidence type="ECO:0000256" key="5">
    <source>
        <dbReference type="ARBA" id="ARBA00023004"/>
    </source>
</evidence>
<keyword evidence="3" id="KW-0223">Dioxygenase</keyword>
<dbReference type="InterPro" id="IPR045054">
    <property type="entry name" value="P4HA-like"/>
</dbReference>
<protein>
    <submittedName>
        <fullName evidence="7">Putative 2og-fe oxygenase family oxidoreductase protein</fullName>
    </submittedName>
</protein>
<evidence type="ECO:0000313" key="7">
    <source>
        <dbReference type="EMBL" id="EMR64794.1"/>
    </source>
</evidence>
<sequence length="303" mass="34143">MFPYVVAALACLLFFSNPLLKYIYGPDYQQQQQQQQQKRIIPRTPRPRLNESLLAMDDGAELSCPPDAYVVHVFSKAPLVLYVENFLSEEERTHLLEISEPIFEPSTITADGATTRRDATVRDSEVAMVPRTAGVRCIERRAHALQGWRDDLWVERLRVQRYHGPEGHYAHHFDWGSGARGWGRVSSIMAWVHANGGGGGDDEGHLEGGGTEFPLLRWKADRNRWCERLLECPDLDESSDGDDRGLEDYVGATFKVVPGNAVFWENFKPDGTGTGWEESWHAGLPVKKGVKVGLNIWSLGRLN</sequence>
<evidence type="ECO:0000256" key="1">
    <source>
        <dbReference type="ARBA" id="ARBA00001961"/>
    </source>
</evidence>
<dbReference type="OMA" id="TVQCIEQ"/>
<dbReference type="Gene3D" id="2.60.120.620">
    <property type="entry name" value="q2cbj1_9rhob like domain"/>
    <property type="match status" value="1"/>
</dbReference>
<evidence type="ECO:0000256" key="4">
    <source>
        <dbReference type="ARBA" id="ARBA00023002"/>
    </source>
</evidence>
<dbReference type="KEGG" id="ela:UCREL1_8240"/>
<dbReference type="Proteomes" id="UP000012174">
    <property type="component" value="Unassembled WGS sequence"/>
</dbReference>
<evidence type="ECO:0000313" key="8">
    <source>
        <dbReference type="Proteomes" id="UP000012174"/>
    </source>
</evidence>
<name>M7SEV8_EUTLA</name>
<evidence type="ECO:0000259" key="6">
    <source>
        <dbReference type="SMART" id="SM00702"/>
    </source>
</evidence>